<protein>
    <recommendedName>
        <fullName evidence="5">Lipoprotein</fullName>
    </recommendedName>
</protein>
<organism evidence="3 4">
    <name type="scientific">Sphingobium nicotianae</name>
    <dbReference type="NCBI Taxonomy" id="2782607"/>
    <lineage>
        <taxon>Bacteria</taxon>
        <taxon>Pseudomonadati</taxon>
        <taxon>Pseudomonadota</taxon>
        <taxon>Alphaproteobacteria</taxon>
        <taxon>Sphingomonadales</taxon>
        <taxon>Sphingomonadaceae</taxon>
        <taxon>Sphingobium</taxon>
    </lineage>
</organism>
<evidence type="ECO:0000313" key="4">
    <source>
        <dbReference type="Proteomes" id="UP001138757"/>
    </source>
</evidence>
<gene>
    <name evidence="3" type="ORF">KK488_03450</name>
</gene>
<evidence type="ECO:0000256" key="2">
    <source>
        <dbReference type="SAM" id="SignalP"/>
    </source>
</evidence>
<name>A0A9X1D9T1_9SPHN</name>
<evidence type="ECO:0008006" key="5">
    <source>
        <dbReference type="Google" id="ProtNLM"/>
    </source>
</evidence>
<proteinExistence type="predicted"/>
<comment type="caution">
    <text evidence="3">The sequence shown here is derived from an EMBL/GenBank/DDBJ whole genome shotgun (WGS) entry which is preliminary data.</text>
</comment>
<dbReference type="PROSITE" id="PS51257">
    <property type="entry name" value="PROKAR_LIPOPROTEIN"/>
    <property type="match status" value="1"/>
</dbReference>
<reference evidence="3" key="1">
    <citation type="submission" date="2021-05" db="EMBL/GenBank/DDBJ databases">
        <title>Genome of Sphingobium sp. strain.</title>
        <authorList>
            <person name="Fan R."/>
        </authorList>
    </citation>
    <scope>NUCLEOTIDE SEQUENCE</scope>
    <source>
        <strain evidence="3">H33</strain>
    </source>
</reference>
<dbReference type="Proteomes" id="UP001138757">
    <property type="component" value="Unassembled WGS sequence"/>
</dbReference>
<accession>A0A9X1D9T1</accession>
<dbReference type="RefSeq" id="WP_214621745.1">
    <property type="nucleotide sequence ID" value="NZ_JAHGAW010000002.1"/>
</dbReference>
<feature type="signal peptide" evidence="2">
    <location>
        <begin position="1"/>
        <end position="26"/>
    </location>
</feature>
<dbReference type="EMBL" id="JAHGAW010000002">
    <property type="protein sequence ID" value="MBT2185995.1"/>
    <property type="molecule type" value="Genomic_DNA"/>
</dbReference>
<evidence type="ECO:0000256" key="1">
    <source>
        <dbReference type="SAM" id="MobiDB-lite"/>
    </source>
</evidence>
<feature type="region of interest" description="Disordered" evidence="1">
    <location>
        <begin position="29"/>
        <end position="49"/>
    </location>
</feature>
<feature type="chain" id="PRO_5040739684" description="Lipoprotein" evidence="2">
    <location>
        <begin position="27"/>
        <end position="158"/>
    </location>
</feature>
<keyword evidence="2" id="KW-0732">Signal</keyword>
<keyword evidence="4" id="KW-1185">Reference proteome</keyword>
<sequence>MSAKIDPRGCTILAAALLLAGCNDGAAPAPSTNTAEAKSNGPVRPGVYGNVHRGPDGGLAGMEVEVHEAHGQMIEITLCDGACGAIHRIPYEIEGGAIRFNDHDAAGKPLSFKLMPKGSGVAAEGDWIGKEPALLAHLPARNGLTIAEETQRRKAGIR</sequence>
<dbReference type="AlphaFoldDB" id="A0A9X1D9T1"/>
<evidence type="ECO:0000313" key="3">
    <source>
        <dbReference type="EMBL" id="MBT2185995.1"/>
    </source>
</evidence>